<gene>
    <name evidence="3" type="ORF">ACFPO9_19770</name>
</gene>
<evidence type="ECO:0000313" key="4">
    <source>
        <dbReference type="Proteomes" id="UP001596086"/>
    </source>
</evidence>
<name>A0ABW0S5Y3_9BURK</name>
<keyword evidence="1" id="KW-0238">DNA-binding</keyword>
<dbReference type="EMBL" id="JBHSMZ010000016">
    <property type="protein sequence ID" value="MFC5550762.1"/>
    <property type="molecule type" value="Genomic_DNA"/>
</dbReference>
<reference evidence="4" key="1">
    <citation type="journal article" date="2019" name="Int. J. Syst. Evol. Microbiol.">
        <title>The Global Catalogue of Microorganisms (GCM) 10K type strain sequencing project: providing services to taxonomists for standard genome sequencing and annotation.</title>
        <authorList>
            <consortium name="The Broad Institute Genomics Platform"/>
            <consortium name="The Broad Institute Genome Sequencing Center for Infectious Disease"/>
            <person name="Wu L."/>
            <person name="Ma J."/>
        </authorList>
    </citation>
    <scope>NUCLEOTIDE SEQUENCE [LARGE SCALE GENOMIC DNA]</scope>
    <source>
        <strain evidence="4">CGMCC 4.5798</strain>
    </source>
</reference>
<keyword evidence="4" id="KW-1185">Reference proteome</keyword>
<evidence type="ECO:0000256" key="1">
    <source>
        <dbReference type="ARBA" id="ARBA00023125"/>
    </source>
</evidence>
<dbReference type="SUPFAM" id="SSF56349">
    <property type="entry name" value="DNA breaking-rejoining enzymes"/>
    <property type="match status" value="1"/>
</dbReference>
<dbReference type="InterPro" id="IPR010998">
    <property type="entry name" value="Integrase_recombinase_N"/>
</dbReference>
<evidence type="ECO:0000313" key="3">
    <source>
        <dbReference type="EMBL" id="MFC5550762.1"/>
    </source>
</evidence>
<dbReference type="Gene3D" id="1.10.150.130">
    <property type="match status" value="1"/>
</dbReference>
<comment type="caution">
    <text evidence="3">The sequence shown here is derived from an EMBL/GenBank/DDBJ whole genome shotgun (WGS) entry which is preliminary data.</text>
</comment>
<organism evidence="3 4">
    <name type="scientific">Massilia aerilata</name>
    <dbReference type="NCBI Taxonomy" id="453817"/>
    <lineage>
        <taxon>Bacteria</taxon>
        <taxon>Pseudomonadati</taxon>
        <taxon>Pseudomonadota</taxon>
        <taxon>Betaproteobacteria</taxon>
        <taxon>Burkholderiales</taxon>
        <taxon>Oxalobacteraceae</taxon>
        <taxon>Telluria group</taxon>
        <taxon>Massilia</taxon>
    </lineage>
</organism>
<protein>
    <submittedName>
        <fullName evidence="3">Uncharacterized protein</fullName>
    </submittedName>
</protein>
<evidence type="ECO:0000256" key="2">
    <source>
        <dbReference type="SAM" id="MobiDB-lite"/>
    </source>
</evidence>
<proteinExistence type="predicted"/>
<accession>A0ABW0S5Y3</accession>
<feature type="region of interest" description="Disordered" evidence="2">
    <location>
        <begin position="412"/>
        <end position="432"/>
    </location>
</feature>
<feature type="compositionally biased region" description="Basic residues" evidence="2">
    <location>
        <begin position="416"/>
        <end position="432"/>
    </location>
</feature>
<dbReference type="Proteomes" id="UP001596086">
    <property type="component" value="Unassembled WGS sequence"/>
</dbReference>
<dbReference type="RefSeq" id="WP_379773857.1">
    <property type="nucleotide sequence ID" value="NZ_JBHSMZ010000016.1"/>
</dbReference>
<sequence length="432" mass="48983">MRTNRTSKPSLAPTKEKTGIDRLYKRTGVKKVSWYYQYPDGRNETVATAPAGNKEEIRKADIVAKRKAIDIQQGRIIAGSVAELIDRFKTEEDPKHYLDQSKEGLAVRNGTYANLIKFFGQMAPNSLKTIHGYQYVEARAADGAPAKAWKELYTFSTICKKAIRWGVMEANPFVDMDTDILEKDVRTVSRSQIVRFYLWSQRQDNRVVRLMGCMALFTYLTGFRTAEVRPMLKTGCSREGVTVTGAKRKRGEAEVLKLREWSPRLRMVVKRIEQAQQHMPSVPPETAQTMARIAIAIAKGETAKAAAAAAGMKESTYYYWVARVRKDERVRPKESVYMFPAAGGKCYTKGGLSSSWQEAMLAYVKTLDQDVTEKTLTQHPEYFAQLDIRPAAITTKLANREADAYDFAAHANPQTTHRHYDRRQVKKARATE</sequence>
<dbReference type="InterPro" id="IPR011010">
    <property type="entry name" value="DNA_brk_join_enz"/>
</dbReference>